<dbReference type="WBParaSite" id="jg23546">
    <property type="protein sequence ID" value="jg23546"/>
    <property type="gene ID" value="jg23546"/>
</dbReference>
<dbReference type="AlphaFoldDB" id="A0A915DW08"/>
<dbReference type="Proteomes" id="UP000887574">
    <property type="component" value="Unplaced"/>
</dbReference>
<protein>
    <submittedName>
        <fullName evidence="2">Uncharacterized protein</fullName>
    </submittedName>
</protein>
<reference evidence="2" key="1">
    <citation type="submission" date="2022-11" db="UniProtKB">
        <authorList>
            <consortium name="WormBaseParasite"/>
        </authorList>
    </citation>
    <scope>IDENTIFICATION</scope>
</reference>
<name>A0A915DW08_9BILA</name>
<proteinExistence type="predicted"/>
<sequence>MYQSKAHAMPIAYPISSPVNEIQILLEDDLEIPVYAPDIAFKPKGASSIESIAPGTKKSHGMRPVAWASEIVQQIEEINNQLINFNSGIGLSPVFGIDFKQEIPTVLGGKFLLR</sequence>
<accession>A0A915DW08</accession>
<organism evidence="1 2">
    <name type="scientific">Ditylenchus dipsaci</name>
    <dbReference type="NCBI Taxonomy" id="166011"/>
    <lineage>
        <taxon>Eukaryota</taxon>
        <taxon>Metazoa</taxon>
        <taxon>Ecdysozoa</taxon>
        <taxon>Nematoda</taxon>
        <taxon>Chromadorea</taxon>
        <taxon>Rhabditida</taxon>
        <taxon>Tylenchina</taxon>
        <taxon>Tylenchomorpha</taxon>
        <taxon>Sphaerularioidea</taxon>
        <taxon>Anguinidae</taxon>
        <taxon>Anguininae</taxon>
        <taxon>Ditylenchus</taxon>
    </lineage>
</organism>
<keyword evidence="1" id="KW-1185">Reference proteome</keyword>
<evidence type="ECO:0000313" key="2">
    <source>
        <dbReference type="WBParaSite" id="jg23546"/>
    </source>
</evidence>
<evidence type="ECO:0000313" key="1">
    <source>
        <dbReference type="Proteomes" id="UP000887574"/>
    </source>
</evidence>